<evidence type="ECO:0000256" key="1">
    <source>
        <dbReference type="ARBA" id="ARBA00002046"/>
    </source>
</evidence>
<evidence type="ECO:0000313" key="6">
    <source>
        <dbReference type="EMBL" id="KAH0446672.1"/>
    </source>
</evidence>
<comment type="similarity">
    <text evidence="2">Belongs to the universal ribosomal protein uS7 family.</text>
</comment>
<comment type="caution">
    <text evidence="6">The sequence shown here is derived from an EMBL/GenBank/DDBJ whole genome shotgun (WGS) entry which is preliminary data.</text>
</comment>
<dbReference type="Gene3D" id="1.10.455.10">
    <property type="entry name" value="Ribosomal protein S7 domain"/>
    <property type="match status" value="1"/>
</dbReference>
<dbReference type="AlphaFoldDB" id="A0AAV7FTL2"/>
<protein>
    <recommendedName>
        <fullName evidence="5">30S ribosomal protein S7, chloroplastic</fullName>
    </recommendedName>
</protein>
<evidence type="ECO:0000313" key="7">
    <source>
        <dbReference type="Proteomes" id="UP000775213"/>
    </source>
</evidence>
<evidence type="ECO:0000256" key="2">
    <source>
        <dbReference type="ARBA" id="ARBA00007151"/>
    </source>
</evidence>
<evidence type="ECO:0000256" key="4">
    <source>
        <dbReference type="ARBA" id="ARBA00023274"/>
    </source>
</evidence>
<accession>A0AAV7FTL2</accession>
<dbReference type="GO" id="GO:0005840">
    <property type="term" value="C:ribosome"/>
    <property type="evidence" value="ECO:0007669"/>
    <property type="project" value="UniProtKB-KW"/>
</dbReference>
<keyword evidence="7" id="KW-1185">Reference proteome</keyword>
<gene>
    <name evidence="6" type="ORF">IEQ34_024487</name>
</gene>
<keyword evidence="3" id="KW-0689">Ribosomal protein</keyword>
<evidence type="ECO:0000256" key="3">
    <source>
        <dbReference type="ARBA" id="ARBA00022980"/>
    </source>
</evidence>
<proteinExistence type="inferred from homology"/>
<dbReference type="GO" id="GO:1990904">
    <property type="term" value="C:ribonucleoprotein complex"/>
    <property type="evidence" value="ECO:0007669"/>
    <property type="project" value="UniProtKB-KW"/>
</dbReference>
<dbReference type="InterPro" id="IPR036823">
    <property type="entry name" value="Ribosomal_uS7_dom_sf"/>
</dbReference>
<dbReference type="EMBL" id="JAGFBR010000168">
    <property type="protein sequence ID" value="KAH0446672.1"/>
    <property type="molecule type" value="Genomic_DNA"/>
</dbReference>
<dbReference type="SUPFAM" id="SSF47973">
    <property type="entry name" value="Ribosomal protein S7"/>
    <property type="match status" value="1"/>
</dbReference>
<name>A0AAV7FTL2_DENCH</name>
<evidence type="ECO:0000256" key="5">
    <source>
        <dbReference type="ARBA" id="ARBA00035504"/>
    </source>
</evidence>
<comment type="function">
    <text evidence="1">One of the primary rRNA binding proteins, it binds directly to 16S rRNA where it nucleates assembly of the head domain of the 30S subunit.</text>
</comment>
<sequence>MGDLDGEQKQLIKKLVNFRMIDGKRTRARAIVYQTFHRPARTERDDKLRGNVHLLRYWMLTERGELHVREGRIFMDWLPPIEVSRISDGGKVIPHKELFLIQSSSEVRNV</sequence>
<dbReference type="Proteomes" id="UP000775213">
    <property type="component" value="Unassembled WGS sequence"/>
</dbReference>
<organism evidence="6 7">
    <name type="scientific">Dendrobium chrysotoxum</name>
    <name type="common">Orchid</name>
    <dbReference type="NCBI Taxonomy" id="161865"/>
    <lineage>
        <taxon>Eukaryota</taxon>
        <taxon>Viridiplantae</taxon>
        <taxon>Streptophyta</taxon>
        <taxon>Embryophyta</taxon>
        <taxon>Tracheophyta</taxon>
        <taxon>Spermatophyta</taxon>
        <taxon>Magnoliopsida</taxon>
        <taxon>Liliopsida</taxon>
        <taxon>Asparagales</taxon>
        <taxon>Orchidaceae</taxon>
        <taxon>Epidendroideae</taxon>
        <taxon>Malaxideae</taxon>
        <taxon>Dendrobiinae</taxon>
        <taxon>Dendrobium</taxon>
    </lineage>
</organism>
<keyword evidence="4" id="KW-0687">Ribonucleoprotein</keyword>
<reference evidence="6 7" key="1">
    <citation type="journal article" date="2021" name="Hortic Res">
        <title>Chromosome-scale assembly of the Dendrobium chrysotoxum genome enhances the understanding of orchid evolution.</title>
        <authorList>
            <person name="Zhang Y."/>
            <person name="Zhang G.Q."/>
            <person name="Zhang D."/>
            <person name="Liu X.D."/>
            <person name="Xu X.Y."/>
            <person name="Sun W.H."/>
            <person name="Yu X."/>
            <person name="Zhu X."/>
            <person name="Wang Z.W."/>
            <person name="Zhao X."/>
            <person name="Zhong W.Y."/>
            <person name="Chen H."/>
            <person name="Yin W.L."/>
            <person name="Huang T."/>
            <person name="Niu S.C."/>
            <person name="Liu Z.J."/>
        </authorList>
    </citation>
    <scope>NUCLEOTIDE SEQUENCE [LARGE SCALE GENOMIC DNA]</scope>
    <source>
        <strain evidence="6">Lindl</strain>
    </source>
</reference>